<gene>
    <name evidence="2" type="ORF">SAMN04488694_101188</name>
</gene>
<proteinExistence type="predicted"/>
<feature type="compositionally biased region" description="Polar residues" evidence="1">
    <location>
        <begin position="68"/>
        <end position="85"/>
    </location>
</feature>
<sequence>MIEFSRSFATKMLGGLGILPKERLFVYLHPQYPDDARNLQSMDCSLLSETEYTQSLIEEKRISTRNTTLKTRSISTGTDRTTAQLQAKPLNRNESKTRSLDVYAR</sequence>
<evidence type="ECO:0000256" key="1">
    <source>
        <dbReference type="SAM" id="MobiDB-lite"/>
    </source>
</evidence>
<dbReference type="STRING" id="392421.SAMN04488694_101188"/>
<dbReference type="EMBL" id="FOIC01000001">
    <property type="protein sequence ID" value="SES70864.1"/>
    <property type="molecule type" value="Genomic_DNA"/>
</dbReference>
<keyword evidence="3" id="KW-1185">Reference proteome</keyword>
<dbReference type="AlphaFoldDB" id="A0A1H9YP89"/>
<accession>A0A1H9YP89</accession>
<protein>
    <submittedName>
        <fullName evidence="2">Uncharacterized protein</fullName>
    </submittedName>
</protein>
<reference evidence="3" key="1">
    <citation type="submission" date="2016-10" db="EMBL/GenBank/DDBJ databases">
        <authorList>
            <person name="Varghese N."/>
            <person name="Submissions S."/>
        </authorList>
    </citation>
    <scope>NUCLEOTIDE SEQUENCE [LARGE SCALE GENOMIC DNA]</scope>
    <source>
        <strain evidence="3">CDM_6</strain>
    </source>
</reference>
<evidence type="ECO:0000313" key="2">
    <source>
        <dbReference type="EMBL" id="SES70864.1"/>
    </source>
</evidence>
<name>A0A1H9YP89_9EURY</name>
<evidence type="ECO:0000313" key="3">
    <source>
        <dbReference type="Proteomes" id="UP000199320"/>
    </source>
</evidence>
<dbReference type="Proteomes" id="UP000199320">
    <property type="component" value="Unassembled WGS sequence"/>
</dbReference>
<feature type="compositionally biased region" description="Basic and acidic residues" evidence="1">
    <location>
        <begin position="91"/>
        <end position="105"/>
    </location>
</feature>
<feature type="region of interest" description="Disordered" evidence="1">
    <location>
        <begin position="68"/>
        <end position="105"/>
    </location>
</feature>
<organism evidence="2 3">
    <name type="scientific">Natrinema hispanicum</name>
    <dbReference type="NCBI Taxonomy" id="392421"/>
    <lineage>
        <taxon>Archaea</taxon>
        <taxon>Methanobacteriati</taxon>
        <taxon>Methanobacteriota</taxon>
        <taxon>Stenosarchaea group</taxon>
        <taxon>Halobacteria</taxon>
        <taxon>Halobacteriales</taxon>
        <taxon>Natrialbaceae</taxon>
        <taxon>Natrinema</taxon>
    </lineage>
</organism>